<reference evidence="1 2" key="2">
    <citation type="submission" date="2009-02" db="EMBL/GenBank/DDBJ databases">
        <authorList>
            <person name="Fulton L."/>
            <person name="Clifton S."/>
            <person name="Fulton B."/>
            <person name="Xu J."/>
            <person name="Minx P."/>
            <person name="Pepin K.H."/>
            <person name="Johnson M."/>
            <person name="Bhonagiri V."/>
            <person name="Nash W.E."/>
            <person name="Mardis E.R."/>
            <person name="Wilson R.K."/>
        </authorList>
    </citation>
    <scope>NUCLEOTIDE SEQUENCE [LARGE SCALE GENOMIC DNA]</scope>
    <source>
        <strain evidence="1 2">DSM 20438</strain>
    </source>
</reference>
<dbReference type="EMBL" id="ABXX02000002">
    <property type="protein sequence ID" value="EEG71261.1"/>
    <property type="molecule type" value="Genomic_DNA"/>
</dbReference>
<reference evidence="1 2" key="1">
    <citation type="submission" date="2009-02" db="EMBL/GenBank/DDBJ databases">
        <title>Draft genome sequence of Bifidobacterium pseudocatenulatum (DSM 20438).</title>
        <authorList>
            <person name="Sudarsanam P."/>
            <person name="Ley R."/>
            <person name="Guruge J."/>
            <person name="Turnbaugh P.J."/>
            <person name="Mahowald M."/>
            <person name="Liep D."/>
            <person name="Gordon J."/>
        </authorList>
    </citation>
    <scope>NUCLEOTIDE SEQUENCE [LARGE SCALE GENOMIC DNA]</scope>
    <source>
        <strain evidence="1 2">DSM 20438</strain>
    </source>
</reference>
<dbReference type="Proteomes" id="UP000003875">
    <property type="component" value="Unassembled WGS sequence"/>
</dbReference>
<evidence type="ECO:0000313" key="2">
    <source>
        <dbReference type="Proteomes" id="UP000003875"/>
    </source>
</evidence>
<proteinExistence type="predicted"/>
<name>C0BRG7_BIFPS</name>
<sequence>MFLLRPTKDPEEFLFHAVSLPQQGYSRTTARLVLRSLYFFI</sequence>
<accession>C0BRG7</accession>
<organism evidence="1 2">
    <name type="scientific">Bifidobacterium pseudocatenulatum DSM 20438 = JCM 1200 = LMG 10505</name>
    <dbReference type="NCBI Taxonomy" id="547043"/>
    <lineage>
        <taxon>Bacteria</taxon>
        <taxon>Bacillati</taxon>
        <taxon>Actinomycetota</taxon>
        <taxon>Actinomycetes</taxon>
        <taxon>Bifidobacteriales</taxon>
        <taxon>Bifidobacteriaceae</taxon>
        <taxon>Bifidobacterium</taxon>
    </lineage>
</organism>
<evidence type="ECO:0000313" key="1">
    <source>
        <dbReference type="EMBL" id="EEG71261.1"/>
    </source>
</evidence>
<dbReference type="AlphaFoldDB" id="C0BRG7"/>
<gene>
    <name evidence="1" type="ORF">BIFPSEUDO_03231</name>
</gene>
<protein>
    <submittedName>
        <fullName evidence="1">Uncharacterized protein</fullName>
    </submittedName>
</protein>
<comment type="caution">
    <text evidence="1">The sequence shown here is derived from an EMBL/GenBank/DDBJ whole genome shotgun (WGS) entry which is preliminary data.</text>
</comment>